<dbReference type="Proteomes" id="UP000247389">
    <property type="component" value="Unassembled WGS sequence"/>
</dbReference>
<dbReference type="Proteomes" id="UP000295758">
    <property type="component" value="Unassembled WGS sequence"/>
</dbReference>
<keyword evidence="5" id="KW-0812">Transmembrane</keyword>
<dbReference type="RefSeq" id="WP_089716882.1">
    <property type="nucleotide sequence ID" value="NZ_FMYT01000017.1"/>
</dbReference>
<comment type="subcellular location">
    <subcellularLocation>
        <location evidence="1">Cell outer membrane</location>
    </subcellularLocation>
</comment>
<keyword evidence="4" id="KW-1134">Transmembrane beta strand</keyword>
<evidence type="ECO:0000256" key="3">
    <source>
        <dbReference type="ARBA" id="ARBA00022448"/>
    </source>
</evidence>
<evidence type="ECO:0000313" key="8">
    <source>
        <dbReference type="EMBL" id="PXV67908.1"/>
    </source>
</evidence>
<evidence type="ECO:0000313" key="18">
    <source>
        <dbReference type="Proteomes" id="UP000295758"/>
    </source>
</evidence>
<dbReference type="Proteomes" id="UP000198945">
    <property type="component" value="Unassembled WGS sequence"/>
</dbReference>
<reference evidence="8 17" key="3">
    <citation type="submission" date="2018-04" db="EMBL/GenBank/DDBJ databases">
        <title>Subsurface microbial communities from deep shales in Ohio and West Virginia, USA.</title>
        <authorList>
            <person name="Wrighton K."/>
        </authorList>
    </citation>
    <scope>NUCLEOTIDE SEQUENCE [LARGE SCALE GENOMIC DNA]</scope>
    <source>
        <strain evidence="8 17">MSL28</strain>
    </source>
</reference>
<dbReference type="EMBL" id="FNBJ01000010">
    <property type="protein sequence ID" value="SDF35719.1"/>
    <property type="molecule type" value="Genomic_DNA"/>
</dbReference>
<dbReference type="EMBL" id="SOAA01000001">
    <property type="protein sequence ID" value="TDS35312.1"/>
    <property type="molecule type" value="Genomic_DNA"/>
</dbReference>
<dbReference type="SUPFAM" id="SSF56954">
    <property type="entry name" value="Outer membrane efflux proteins (OEP)"/>
    <property type="match status" value="1"/>
</dbReference>
<evidence type="ECO:0000313" key="15">
    <source>
        <dbReference type="Proteomes" id="UP000198945"/>
    </source>
</evidence>
<dbReference type="GO" id="GO:0009279">
    <property type="term" value="C:cell outer membrane"/>
    <property type="evidence" value="ECO:0007669"/>
    <property type="project" value="UniProtKB-SubCell"/>
</dbReference>
<dbReference type="PANTHER" id="PTHR30026:SF20">
    <property type="entry name" value="OUTER MEMBRANE PROTEIN TOLC"/>
    <property type="match status" value="1"/>
</dbReference>
<evidence type="ECO:0000313" key="17">
    <source>
        <dbReference type="Proteomes" id="UP000247389"/>
    </source>
</evidence>
<evidence type="ECO:0000256" key="5">
    <source>
        <dbReference type="ARBA" id="ARBA00022692"/>
    </source>
</evidence>
<evidence type="ECO:0000256" key="2">
    <source>
        <dbReference type="ARBA" id="ARBA00007613"/>
    </source>
</evidence>
<evidence type="ECO:0000313" key="11">
    <source>
        <dbReference type="EMBL" id="SDI58168.1"/>
    </source>
</evidence>
<gene>
    <name evidence="13" type="ORF">BY453_10126</name>
    <name evidence="8" type="ORF">C8C78_10634</name>
    <name evidence="9" type="ORF">SAMN04488597_11722</name>
    <name evidence="10" type="ORF">SAMN04488598_11062</name>
    <name evidence="12" type="ORF">SAMN04515652_11063</name>
    <name evidence="11" type="ORF">SAMN04515654_10919</name>
</gene>
<proteinExistence type="inferred from homology"/>
<evidence type="ECO:0000313" key="14">
    <source>
        <dbReference type="Proteomes" id="UP000198612"/>
    </source>
</evidence>
<reference evidence="11 15" key="2">
    <citation type="submission" date="2016-10" db="EMBL/GenBank/DDBJ databases">
        <authorList>
            <person name="de Groot N.N."/>
        </authorList>
    </citation>
    <scope>NUCLEOTIDE SEQUENCE [LARGE SCALE GENOMIC DNA]</scope>
    <source>
        <strain evidence="11 15">WG7</strain>
    </source>
</reference>
<dbReference type="InterPro" id="IPR051906">
    <property type="entry name" value="TolC-like"/>
</dbReference>
<dbReference type="EMBL" id="FNEH01000009">
    <property type="protein sequence ID" value="SDI58168.1"/>
    <property type="molecule type" value="Genomic_DNA"/>
</dbReference>
<keyword evidence="16" id="KW-1185">Reference proteome</keyword>
<dbReference type="EMBL" id="FOHG01000010">
    <property type="protein sequence ID" value="SES89873.1"/>
    <property type="molecule type" value="Genomic_DNA"/>
</dbReference>
<evidence type="ECO:0000256" key="7">
    <source>
        <dbReference type="ARBA" id="ARBA00023237"/>
    </source>
</evidence>
<comment type="similarity">
    <text evidence="2">Belongs to the outer membrane factor (OMF) (TC 1.B.17) family.</text>
</comment>
<evidence type="ECO:0000313" key="10">
    <source>
        <dbReference type="EMBL" id="SDF35719.1"/>
    </source>
</evidence>
<dbReference type="Proteomes" id="UP000199519">
    <property type="component" value="Unassembled WGS sequence"/>
</dbReference>
<evidence type="ECO:0000313" key="13">
    <source>
        <dbReference type="EMBL" id="TDS35312.1"/>
    </source>
</evidence>
<evidence type="ECO:0000256" key="1">
    <source>
        <dbReference type="ARBA" id="ARBA00004442"/>
    </source>
</evidence>
<dbReference type="PANTHER" id="PTHR30026">
    <property type="entry name" value="OUTER MEMBRANE PROTEIN TOLC"/>
    <property type="match status" value="1"/>
</dbReference>
<evidence type="ECO:0000313" key="16">
    <source>
        <dbReference type="Proteomes" id="UP000199519"/>
    </source>
</evidence>
<evidence type="ECO:0000313" key="12">
    <source>
        <dbReference type="EMBL" id="SES89873.1"/>
    </source>
</evidence>
<keyword evidence="7" id="KW-0998">Cell outer membrane</keyword>
<reference evidence="14 16" key="1">
    <citation type="submission" date="2016-10" db="EMBL/GenBank/DDBJ databases">
        <authorList>
            <person name="Varghese N."/>
            <person name="Submissions S."/>
        </authorList>
    </citation>
    <scope>NUCLEOTIDE SEQUENCE [LARGE SCALE GENOMIC DNA]</scope>
    <source>
        <strain evidence="9 19">WG10</strain>
        <strain evidence="10 16">WG2</strain>
        <strain evidence="12 14">WG5</strain>
    </source>
</reference>
<sequence>MKNKGLLLIFTGMIILLYSTVGVTAEQGQLTTVGVGVIYEGQDQFNQKLKTAILEELENVLGANYNFNFQIAEGNNVVQIKQQLKQMSNNQQLDIIITAGVLGSHLALEKNKFNKAVIAPYVLDNRFLKSKFKQQASGIENFNLITVKQFLNRDLAVFKKVTGEKKISFIMEKEHYQLLFKEQPQLAQAILGADNELITIASNDGVADIIDKLKGVEVVYLSPLLKLDDSKLLALKKELLNQEIPVVTTIIDQSKEINNIMAAYSHHEEVKRRARTTAINLEALLLGEKLKEQPIYITKSKGGQKKIVVDLTVAKTLGQLPDWSLLKEVQVINDFRQQGQEISLEQALKLAVTNNLDLKAQQQEQEVAHSKAEQATNKFKPVIDLNTSYSWVRDDIAANSMGQVKEKTWSGELVLTQVLFNERVNAQQDINNNLEQKSKFAVTEQKLNTILETKISYYNSLKVQADLELQQENLSLTKENLELAQTKYQIGAAGPMDTYRWESEVVMNSSAVTQVQQNFKNMKDNLKMLLDLDVEESIKLVDIKVNPVLEEIKNQFQFNTPWDLKQARAKLLKQGLDNSVELLKLDQLLAVKERERKMLKSDYYLPEIGLQAKYKKYFNEQGAGSNYDDSLDEWSVGIIASYPLYQGGNKSEKLKQVNTEIEQLKTKKRATVAKLEKNIKIKVNNVNTQYLKWKNAQQAVSAAVNNLELVRDSYSIGSVSVVHLLDAQRALISAKRKKSVTKYDFLIAVAEAKRALGEY</sequence>
<organism evidence="9 19">
    <name type="scientific">Halanaerobium congolense</name>
    <dbReference type="NCBI Taxonomy" id="54121"/>
    <lineage>
        <taxon>Bacteria</taxon>
        <taxon>Bacillati</taxon>
        <taxon>Bacillota</taxon>
        <taxon>Clostridia</taxon>
        <taxon>Halanaerobiales</taxon>
        <taxon>Halanaerobiaceae</taxon>
        <taxon>Halanaerobium</taxon>
    </lineage>
</organism>
<dbReference type="GO" id="GO:0015562">
    <property type="term" value="F:efflux transmembrane transporter activity"/>
    <property type="evidence" value="ECO:0007669"/>
    <property type="project" value="InterPro"/>
</dbReference>
<evidence type="ECO:0000256" key="4">
    <source>
        <dbReference type="ARBA" id="ARBA00022452"/>
    </source>
</evidence>
<dbReference type="Proteomes" id="UP000324896">
    <property type="component" value="Unassembled WGS sequence"/>
</dbReference>
<reference evidence="13 18" key="4">
    <citation type="submission" date="2019-03" db="EMBL/GenBank/DDBJ databases">
        <title>Deep subsurface shale carbon reservoir microbial communities from Ohio and West Virginia, USA.</title>
        <authorList>
            <person name="Wrighton K."/>
        </authorList>
    </citation>
    <scope>NUCLEOTIDE SEQUENCE [LARGE SCALE GENOMIC DNA]</scope>
    <source>
        <strain evidence="13 18">UTICA-S4D12</strain>
    </source>
</reference>
<evidence type="ECO:0000313" key="19">
    <source>
        <dbReference type="Proteomes" id="UP000324896"/>
    </source>
</evidence>
<dbReference type="EMBL" id="QICM01000006">
    <property type="protein sequence ID" value="PXV67908.1"/>
    <property type="molecule type" value="Genomic_DNA"/>
</dbReference>
<dbReference type="Gene3D" id="1.20.1600.10">
    <property type="entry name" value="Outer membrane efflux proteins (OEP)"/>
    <property type="match status" value="1"/>
</dbReference>
<dbReference type="GO" id="GO:0015288">
    <property type="term" value="F:porin activity"/>
    <property type="evidence" value="ECO:0007669"/>
    <property type="project" value="TreeGrafter"/>
</dbReference>
<accession>A0A1G6Q9Y6</accession>
<dbReference type="EMBL" id="FMYT01000017">
    <property type="protein sequence ID" value="SDC89300.1"/>
    <property type="molecule type" value="Genomic_DNA"/>
</dbReference>
<protein>
    <submittedName>
        <fullName evidence="9">Outer membrane protein TolC</fullName>
    </submittedName>
</protein>
<keyword evidence="6" id="KW-0472">Membrane</keyword>
<evidence type="ECO:0000313" key="9">
    <source>
        <dbReference type="EMBL" id="SDC89300.1"/>
    </source>
</evidence>
<dbReference type="Pfam" id="PF02321">
    <property type="entry name" value="OEP"/>
    <property type="match status" value="2"/>
</dbReference>
<dbReference type="InterPro" id="IPR003423">
    <property type="entry name" value="OMP_efflux"/>
</dbReference>
<name>A0A1G6Q9Y6_9FIRM</name>
<evidence type="ECO:0000256" key="6">
    <source>
        <dbReference type="ARBA" id="ARBA00023136"/>
    </source>
</evidence>
<keyword evidence="3" id="KW-0813">Transport</keyword>
<dbReference type="GO" id="GO:1990281">
    <property type="term" value="C:efflux pump complex"/>
    <property type="evidence" value="ECO:0007669"/>
    <property type="project" value="TreeGrafter"/>
</dbReference>
<dbReference type="Proteomes" id="UP000198612">
    <property type="component" value="Unassembled WGS sequence"/>
</dbReference>
<dbReference type="AlphaFoldDB" id="A0A1G6Q9Y6"/>